<evidence type="ECO:0000256" key="2">
    <source>
        <dbReference type="SAM" id="Coils"/>
    </source>
</evidence>
<dbReference type="GO" id="GO:0007165">
    <property type="term" value="P:signal transduction"/>
    <property type="evidence" value="ECO:0007669"/>
    <property type="project" value="TreeGrafter"/>
</dbReference>
<dbReference type="FunCoup" id="A0A6P3ZU25">
    <property type="interactions" value="219"/>
</dbReference>
<accession>A0A6P3ZU25</accession>
<proteinExistence type="inferred from homology"/>
<feature type="compositionally biased region" description="Basic and acidic residues" evidence="3">
    <location>
        <begin position="632"/>
        <end position="641"/>
    </location>
</feature>
<evidence type="ECO:0000256" key="1">
    <source>
        <dbReference type="ARBA" id="ARBA00010954"/>
    </source>
</evidence>
<feature type="region of interest" description="Disordered" evidence="3">
    <location>
        <begin position="80"/>
        <end position="103"/>
    </location>
</feature>
<protein>
    <submittedName>
        <fullName evidence="5 6">Uncharacterized protein LOC107415193</fullName>
    </submittedName>
</protein>
<feature type="coiled-coil region" evidence="2">
    <location>
        <begin position="249"/>
        <end position="283"/>
    </location>
</feature>
<feature type="compositionally biased region" description="Low complexity" evidence="3">
    <location>
        <begin position="619"/>
        <end position="630"/>
    </location>
</feature>
<dbReference type="Proteomes" id="UP001652623">
    <property type="component" value="Chromosome 4"/>
</dbReference>
<name>A0A6P3ZU25_ZIZJJ</name>
<dbReference type="RefSeq" id="XP_015878967.3">
    <property type="nucleotide sequence ID" value="XM_016023481.4"/>
</dbReference>
<organism evidence="4 5">
    <name type="scientific">Ziziphus jujuba</name>
    <name type="common">Chinese jujube</name>
    <name type="synonym">Ziziphus sativa</name>
    <dbReference type="NCBI Taxonomy" id="326968"/>
    <lineage>
        <taxon>Eukaryota</taxon>
        <taxon>Viridiplantae</taxon>
        <taxon>Streptophyta</taxon>
        <taxon>Embryophyta</taxon>
        <taxon>Tracheophyta</taxon>
        <taxon>Spermatophyta</taxon>
        <taxon>Magnoliopsida</taxon>
        <taxon>eudicotyledons</taxon>
        <taxon>Gunneridae</taxon>
        <taxon>Pentapetalae</taxon>
        <taxon>rosids</taxon>
        <taxon>fabids</taxon>
        <taxon>Rosales</taxon>
        <taxon>Rhamnaceae</taxon>
        <taxon>Paliureae</taxon>
        <taxon>Ziziphus</taxon>
    </lineage>
</organism>
<feature type="region of interest" description="Disordered" evidence="3">
    <location>
        <begin position="611"/>
        <end position="641"/>
    </location>
</feature>
<dbReference type="RefSeq" id="XP_048327304.2">
    <property type="nucleotide sequence ID" value="XM_048471347.2"/>
</dbReference>
<feature type="region of interest" description="Disordered" evidence="3">
    <location>
        <begin position="390"/>
        <end position="419"/>
    </location>
</feature>
<gene>
    <name evidence="5 6" type="primary">LOC107415193</name>
</gene>
<dbReference type="AlphaFoldDB" id="A0A6P3ZU25"/>
<comment type="similarity">
    <text evidence="1">Belongs to the TCP11 family.</text>
</comment>
<evidence type="ECO:0000313" key="6">
    <source>
        <dbReference type="RefSeq" id="XP_048327304.2"/>
    </source>
</evidence>
<evidence type="ECO:0000256" key="3">
    <source>
        <dbReference type="SAM" id="MobiDB-lite"/>
    </source>
</evidence>
<dbReference type="GeneID" id="107415193"/>
<evidence type="ECO:0000313" key="5">
    <source>
        <dbReference type="RefSeq" id="XP_015878967.3"/>
    </source>
</evidence>
<reference evidence="5 6" key="1">
    <citation type="submission" date="2025-05" db="UniProtKB">
        <authorList>
            <consortium name="RefSeq"/>
        </authorList>
    </citation>
    <scope>IDENTIFICATION</scope>
    <source>
        <tissue evidence="5 6">Seedling</tissue>
    </source>
</reference>
<dbReference type="PANTHER" id="PTHR12832">
    <property type="entry name" value="TESTIS-SPECIFIC PROTEIN PBS13 T-COMPLEX 11"/>
    <property type="match status" value="1"/>
</dbReference>
<sequence>MGGGGGGGGDGDGGGVVAGGTVIEFPACDGETASYTWPPRIPTRLRRRFLVHCNKTPCTVEHIEAKLRLADLRRQEYYEKLSSKARPKPRSPSRSSSQEEDLGQRLEAKLQAAAQKRLSILESAQMRLARLDELRQAAKTGVKMRHEKEREKLGSKVELRFQQAEANRMLMLKAYKQRRATLKERSSQSLLRKMARENKYKERVRAAIQQKRVAAENKRLGYLEAEKKRARARMLQVHRVAKSVSHQREVERRRIRDQLENRLQRAKRQRAEYLRQRARLNNSIPVNWKMHKQADVLSRKLARCWRRFLRQRRTTLDLAKAYDALKISEKYVKSMPFEQLALMIESSDALHTMKTLLDRFESRLKVFRAVAAATNHPSKLDNIDHLLKRVATPKRRTTPRPSLRSRDAKKAASPKETVNNPAKLSRYPVRVALCAYMILSHPDAVFSGQGEREIALAKSAEEFIREFELLLKIILEGPLCSSDEETGSMLPTRCTFRSQLAVFDKAWCSYLNSFVAWKVKDAQLLEQDLVRAACQMELSMIQTCKMTAEGDSVELTHDMKAVRKQVSEDQKLLREKVQHLSGNAGIERMECALSETRSKYFQAKENGSPFGTPIPHLISPSTSSSSSRASVARKEKNSVENIERPSRVVRTLFKEDDTPSKGCGSSAPRTNLDSELGTSVEKLVLENELIVNEFLHEQRHAFTGVFKLIDEDPNSVKAKVREAMEKAFWDSILESLKRDDPDYDRVVQLVREMRDELCQMAPDSWRQMIVESIDLDILSQGLKSGNLDIDYLGRILDFALVTLQRLSSPASDDEMKNTHQRLMKELTEICQAREESDHSNVIAMIKGLRFVLEQIQVLKQEISKARIQMMEPLLKGPAGLDYLRNAFANRHGSPSDACSSLPLTIQWLSCVWNCKDQEWEEHRSSLRDLDCGRSSQEFIPSTTLRSGGNFLVSPNITSPNSTTTNITGDQQPECKGETVDLLVRLGLLKLVNGVSGLTKEALPETFILNLSRLRSVQAQIQKIIVISTSILICRQVLVSERTVASAKDMEVIVSKCMERLIELLDNSEDAGTEEIVESISRFSTDGSEAVDSEKLQSRKAVMARMLGKSLQAGDAVFERVSRAVYTAARGVVLGGTGLKGKNLAETTLRQIGAAVLTDKLIKAAEVLVVAAAVSVSVHGQWYTQLTGNM</sequence>
<dbReference type="InterPro" id="IPR008862">
    <property type="entry name" value="Tcp11"/>
</dbReference>
<keyword evidence="2" id="KW-0175">Coiled coil</keyword>
<dbReference type="Pfam" id="PF05794">
    <property type="entry name" value="Tcp11"/>
    <property type="match status" value="1"/>
</dbReference>
<dbReference type="KEGG" id="zju:107415193"/>
<dbReference type="PANTHER" id="PTHR12832:SF34">
    <property type="entry name" value="T-COMPLEX PROTEIN 11"/>
    <property type="match status" value="1"/>
</dbReference>
<evidence type="ECO:0000313" key="4">
    <source>
        <dbReference type="Proteomes" id="UP001652623"/>
    </source>
</evidence>
<feature type="region of interest" description="Disordered" evidence="3">
    <location>
        <begin position="654"/>
        <end position="673"/>
    </location>
</feature>
<keyword evidence="4" id="KW-1185">Reference proteome</keyword>
<dbReference type="InParanoid" id="A0A6P3ZU25"/>